<accession>A0A1I0QYY9</accession>
<dbReference type="Proteomes" id="UP000183275">
    <property type="component" value="Unassembled WGS sequence"/>
</dbReference>
<keyword evidence="3" id="KW-1185">Reference proteome</keyword>
<dbReference type="AlphaFoldDB" id="A0A1I0QYY9"/>
<reference evidence="3" key="1">
    <citation type="submission" date="2016-10" db="EMBL/GenBank/DDBJ databases">
        <authorList>
            <person name="Varghese N."/>
        </authorList>
    </citation>
    <scope>NUCLEOTIDE SEQUENCE [LARGE SCALE GENOMIC DNA]</scope>
    <source>
        <strain evidence="3">CGMCC 1.12284</strain>
    </source>
</reference>
<feature type="compositionally biased region" description="Basic and acidic residues" evidence="1">
    <location>
        <begin position="182"/>
        <end position="192"/>
    </location>
</feature>
<protein>
    <submittedName>
        <fullName evidence="2">Uncharacterized protein</fullName>
    </submittedName>
</protein>
<name>A0A1I0QYY9_9EURY</name>
<evidence type="ECO:0000313" key="2">
    <source>
        <dbReference type="EMBL" id="SEW33143.1"/>
    </source>
</evidence>
<organism evidence="2 3">
    <name type="scientific">Natrinema salifodinae</name>
    <dbReference type="NCBI Taxonomy" id="1202768"/>
    <lineage>
        <taxon>Archaea</taxon>
        <taxon>Methanobacteriati</taxon>
        <taxon>Methanobacteriota</taxon>
        <taxon>Stenosarchaea group</taxon>
        <taxon>Halobacteria</taxon>
        <taxon>Halobacteriales</taxon>
        <taxon>Natrialbaceae</taxon>
        <taxon>Natrinema</taxon>
    </lineage>
</organism>
<dbReference type="RefSeq" id="WP_143067762.1">
    <property type="nucleotide sequence ID" value="NZ_FOIS01000007.1"/>
</dbReference>
<gene>
    <name evidence="2" type="ORF">SAMN05216285_4212</name>
</gene>
<dbReference type="STRING" id="1202768.SAMN05216285_4212"/>
<sequence>MAEAPPKTEVEEPDCRYCGEPVDPLEPGHYKSPGDKFAHAECVADHCYDDREKVATDEGVFRIKSVRIMKTVGTKEELLDSYWQAECPVCYQTHETDSHSEDVRTDLVDQVCECCGAEWMPPSDWIEDCEACGTDHRESRDCVPVSRREPFPGVEEDYECLDCGWDGHGTELQGPDGECPDCDSRSVRVVEE</sequence>
<dbReference type="EMBL" id="FOIS01000007">
    <property type="protein sequence ID" value="SEW33143.1"/>
    <property type="molecule type" value="Genomic_DNA"/>
</dbReference>
<proteinExistence type="predicted"/>
<dbReference type="OrthoDB" id="350442at2157"/>
<evidence type="ECO:0000313" key="3">
    <source>
        <dbReference type="Proteomes" id="UP000183275"/>
    </source>
</evidence>
<evidence type="ECO:0000256" key="1">
    <source>
        <dbReference type="SAM" id="MobiDB-lite"/>
    </source>
</evidence>
<feature type="region of interest" description="Disordered" evidence="1">
    <location>
        <begin position="171"/>
        <end position="192"/>
    </location>
</feature>